<dbReference type="Proteomes" id="UP000009375">
    <property type="component" value="Unassembled WGS sequence"/>
</dbReference>
<evidence type="ECO:0000256" key="2">
    <source>
        <dbReference type="ARBA" id="ARBA00023277"/>
    </source>
</evidence>
<keyword evidence="2" id="KW-0119">Carbohydrate metabolism</keyword>
<dbReference type="Pfam" id="PF03065">
    <property type="entry name" value="Glyco_hydro_57"/>
    <property type="match status" value="1"/>
</dbReference>
<dbReference type="InterPro" id="IPR004300">
    <property type="entry name" value="Glyco_hydro_57_N"/>
</dbReference>
<proteinExistence type="inferred from homology"/>
<feature type="domain" description="Glycoside hydrolase family 57 N-terminal" evidence="3">
    <location>
        <begin position="5"/>
        <end position="277"/>
    </location>
</feature>
<accession>D2EEM4</accession>
<protein>
    <submittedName>
        <fullName evidence="4">Alpha-amylase</fullName>
    </submittedName>
</protein>
<comment type="similarity">
    <text evidence="1">Belongs to the glycosyl hydrolase 57 family.</text>
</comment>
<dbReference type="InterPro" id="IPR052046">
    <property type="entry name" value="GH57_Enzymes"/>
</dbReference>
<evidence type="ECO:0000256" key="1">
    <source>
        <dbReference type="ARBA" id="ARBA00006821"/>
    </source>
</evidence>
<dbReference type="AlphaFoldDB" id="D2EEM4"/>
<evidence type="ECO:0000259" key="3">
    <source>
        <dbReference type="Pfam" id="PF03065"/>
    </source>
</evidence>
<dbReference type="CDD" id="cd10795">
    <property type="entry name" value="GH57N_MJA1_like"/>
    <property type="match status" value="1"/>
</dbReference>
<name>D2EEM4_PARA4</name>
<gene>
    <name evidence="4" type="ORF">BJBARM4_0172</name>
</gene>
<organism evidence="4 5">
    <name type="scientific">Candidatus Parvarchaeum acidiphilum ARMAN-4</name>
    <dbReference type="NCBI Taxonomy" id="662760"/>
    <lineage>
        <taxon>Archaea</taxon>
        <taxon>Candidatus Parvarchaeota</taxon>
        <taxon>Candidatus Parvarchaeum</taxon>
    </lineage>
</organism>
<dbReference type="EMBL" id="GG730040">
    <property type="protein sequence ID" value="EEZ93242.1"/>
    <property type="molecule type" value="Genomic_DNA"/>
</dbReference>
<dbReference type="PANTHER" id="PTHR36306:SF1">
    <property type="entry name" value="ALPHA-AMYLASE-RELATED"/>
    <property type="match status" value="1"/>
</dbReference>
<dbReference type="GO" id="GO:0005975">
    <property type="term" value="P:carbohydrate metabolic process"/>
    <property type="evidence" value="ECO:0007669"/>
    <property type="project" value="InterPro"/>
</dbReference>
<reference evidence="4 5" key="1">
    <citation type="journal article" date="2010" name="Proc. Natl. Acad. Sci. U.S.A.">
        <title>Enigmatic, ultrasmall, uncultivated Archaea.</title>
        <authorList>
            <person name="Baker B.J."/>
            <person name="Comolli L.R."/>
            <person name="Dick G.J."/>
            <person name="Hauser L.J."/>
            <person name="Hyatt D."/>
            <person name="Dill B.D."/>
            <person name="Land M.L."/>
            <person name="Verberkmoes N.C."/>
            <person name="Hettich R.L."/>
            <person name="Banfield J.F."/>
        </authorList>
    </citation>
    <scope>NUCLEOTIDE SEQUENCE [LARGE SCALE GENOMIC DNA]</scope>
</reference>
<dbReference type="GO" id="GO:0003824">
    <property type="term" value="F:catalytic activity"/>
    <property type="evidence" value="ECO:0007669"/>
    <property type="project" value="InterPro"/>
</dbReference>
<dbReference type="Gene3D" id="3.20.110.20">
    <property type="match status" value="1"/>
</dbReference>
<dbReference type="SUPFAM" id="SSF88713">
    <property type="entry name" value="Glycoside hydrolase/deacetylase"/>
    <property type="match status" value="1"/>
</dbReference>
<evidence type="ECO:0000313" key="4">
    <source>
        <dbReference type="EMBL" id="EEZ93242.1"/>
    </source>
</evidence>
<dbReference type="PANTHER" id="PTHR36306">
    <property type="entry name" value="ALPHA-AMYLASE-RELATED-RELATED"/>
    <property type="match status" value="1"/>
</dbReference>
<dbReference type="InterPro" id="IPR011330">
    <property type="entry name" value="Glyco_hydro/deAcase_b/a-brl"/>
</dbReference>
<evidence type="ECO:0000313" key="5">
    <source>
        <dbReference type="Proteomes" id="UP000009375"/>
    </source>
</evidence>
<sequence>MPNVTFYFEVHQPYRLKRVYSFIENKEFIDLDKNTEIFSKVADKCYIPMTKLLIDLVKEYQEFKVSFSLTGVFMEQAETFKPEVIQLFQQLFDTGNMELLDETYYHSLSSLISKDEFIEQVKQHKSLMYKYFKFHPKVFRNTEAMYSNEIADTVSKMGYKGIISEGWDRVLGWRSPNYVYTDPTEKIKVLMRNYKLSDDIAFRFSTPTWNEFPLTGEKYSNWIANNEGETINLFMDYETFGEHQWKETGIFDFMKDLPGKLISKGIGFSTVSEAIKQKAVGVVDVPYYLSWADMDRDLSAWLGNQMQDAAFQKLKSMEKEVMLTGSEELIKRWRLLQTSDNFYYMCTKWFSDGDIHKYFNAYSSPYVAYLNYMNIISQLDSMVKTFLKLHHKPGDKPEEIFPNQID</sequence>